<dbReference type="GO" id="GO:0016020">
    <property type="term" value="C:membrane"/>
    <property type="evidence" value="ECO:0007669"/>
    <property type="project" value="TreeGrafter"/>
</dbReference>
<evidence type="ECO:0000313" key="5">
    <source>
        <dbReference type="Proteomes" id="UP000051450"/>
    </source>
</evidence>
<reference evidence="4 5" key="1">
    <citation type="journal article" date="2015" name="Genome Announc.">
        <title>Expanding the biotechnology potential of lactobacilli through comparative genomics of 213 strains and associated genera.</title>
        <authorList>
            <person name="Sun Z."/>
            <person name="Harris H.M."/>
            <person name="McCann A."/>
            <person name="Guo C."/>
            <person name="Argimon S."/>
            <person name="Zhang W."/>
            <person name="Yang X."/>
            <person name="Jeffery I.B."/>
            <person name="Cooney J.C."/>
            <person name="Kagawa T.F."/>
            <person name="Liu W."/>
            <person name="Song Y."/>
            <person name="Salvetti E."/>
            <person name="Wrobel A."/>
            <person name="Rasinkangas P."/>
            <person name="Parkhill J."/>
            <person name="Rea M.C."/>
            <person name="O'Sullivan O."/>
            <person name="Ritari J."/>
            <person name="Douillard F.P."/>
            <person name="Paul Ross R."/>
            <person name="Yang R."/>
            <person name="Briner A.E."/>
            <person name="Felis G.E."/>
            <person name="de Vos W.M."/>
            <person name="Barrangou R."/>
            <person name="Klaenhammer T.R."/>
            <person name="Caufield P.W."/>
            <person name="Cui Y."/>
            <person name="Zhang H."/>
            <person name="O'Toole P.W."/>
        </authorList>
    </citation>
    <scope>NUCLEOTIDE SEQUENCE [LARGE SCALE GENOMIC DNA]</scope>
    <source>
        <strain evidence="4 5">DSM 15638</strain>
    </source>
</reference>
<dbReference type="PANTHER" id="PTHR44196">
    <property type="entry name" value="DEHYDROGENASE/REDUCTASE SDR FAMILY MEMBER 7B"/>
    <property type="match status" value="1"/>
</dbReference>
<name>A0A0R1HIC1_9LACO</name>
<dbReference type="PRINTS" id="PR00080">
    <property type="entry name" value="SDRFAMILY"/>
</dbReference>
<comment type="caution">
    <text evidence="4">The sequence shown here is derived from an EMBL/GenBank/DDBJ whole genome shotgun (WGS) entry which is preliminary data.</text>
</comment>
<dbReference type="InterPro" id="IPR036291">
    <property type="entry name" value="NAD(P)-bd_dom_sf"/>
</dbReference>
<keyword evidence="5" id="KW-1185">Reference proteome</keyword>
<dbReference type="FunFam" id="3.40.50.720:FF:000047">
    <property type="entry name" value="NADP-dependent L-serine/L-allo-threonine dehydrogenase"/>
    <property type="match status" value="1"/>
</dbReference>
<dbReference type="GO" id="GO:0016616">
    <property type="term" value="F:oxidoreductase activity, acting on the CH-OH group of donors, NAD or NADP as acceptor"/>
    <property type="evidence" value="ECO:0007669"/>
    <property type="project" value="UniProtKB-ARBA"/>
</dbReference>
<organism evidence="4 5">
    <name type="scientific">Dellaglioa algida DSM 15638</name>
    <dbReference type="NCBI Taxonomy" id="1423719"/>
    <lineage>
        <taxon>Bacteria</taxon>
        <taxon>Bacillati</taxon>
        <taxon>Bacillota</taxon>
        <taxon>Bacilli</taxon>
        <taxon>Lactobacillales</taxon>
        <taxon>Lactobacillaceae</taxon>
        <taxon>Dellaglioa</taxon>
    </lineage>
</organism>
<gene>
    <name evidence="4" type="ORF">FC66_GL000868</name>
</gene>
<protein>
    <submittedName>
        <fullName evidence="4">Short chain dehydrogenase</fullName>
    </submittedName>
</protein>
<dbReference type="InterPro" id="IPR020904">
    <property type="entry name" value="Sc_DH/Rdtase_CS"/>
</dbReference>
<dbReference type="PIRSF" id="PIRSF000126">
    <property type="entry name" value="11-beta-HSD1"/>
    <property type="match status" value="1"/>
</dbReference>
<dbReference type="EMBL" id="AZDI01000002">
    <property type="protein sequence ID" value="KRK46365.1"/>
    <property type="molecule type" value="Genomic_DNA"/>
</dbReference>
<dbReference type="PRINTS" id="PR00081">
    <property type="entry name" value="GDHRDH"/>
</dbReference>
<dbReference type="PATRIC" id="fig|1423719.4.peg.880"/>
<proteinExistence type="inferred from homology"/>
<dbReference type="PANTHER" id="PTHR44196:SF1">
    <property type="entry name" value="DEHYDROGENASE_REDUCTASE SDR FAMILY MEMBER 7B"/>
    <property type="match status" value="1"/>
</dbReference>
<accession>A0A0R1HIC1</accession>
<dbReference type="SUPFAM" id="SSF51735">
    <property type="entry name" value="NAD(P)-binding Rossmann-fold domains"/>
    <property type="match status" value="1"/>
</dbReference>
<keyword evidence="2" id="KW-0560">Oxidoreductase</keyword>
<sequence>MISQYKELKDLRNRIVLISGGSSGLGKEMAYEVARKGAIVVICARQMDKLLEVKETCQRLSGRLAYAMECDVSDPVQIEQMVETVESSIGSIDVLINNAGFGLMENALTFDMNIAEKMIRVNLLGLIYMTQNVALNMANRKCGVIVNIASVAGKIATPKSAIYSATKFGVLGYSNALRLELKPLGIKVMTVNPGPIDTNFFKIADKKGEYLKNIGSMLMNPSHVAQIVVKNISTSRREINLPYYMEIAHLGYTIFPKMGDLLAGTVFNKK</sequence>
<comment type="similarity">
    <text evidence="1 3">Belongs to the short-chain dehydrogenases/reductases (SDR) family.</text>
</comment>
<dbReference type="InterPro" id="IPR002347">
    <property type="entry name" value="SDR_fam"/>
</dbReference>
<evidence type="ECO:0000256" key="1">
    <source>
        <dbReference type="ARBA" id="ARBA00006484"/>
    </source>
</evidence>
<evidence type="ECO:0000313" key="4">
    <source>
        <dbReference type="EMBL" id="KRK46365.1"/>
    </source>
</evidence>
<dbReference type="PROSITE" id="PS00061">
    <property type="entry name" value="ADH_SHORT"/>
    <property type="match status" value="1"/>
</dbReference>
<evidence type="ECO:0000256" key="3">
    <source>
        <dbReference type="RuleBase" id="RU000363"/>
    </source>
</evidence>
<dbReference type="AlphaFoldDB" id="A0A0R1HIC1"/>
<dbReference type="Proteomes" id="UP000051450">
    <property type="component" value="Unassembled WGS sequence"/>
</dbReference>
<evidence type="ECO:0000256" key="2">
    <source>
        <dbReference type="ARBA" id="ARBA00023002"/>
    </source>
</evidence>
<dbReference type="Gene3D" id="3.40.50.720">
    <property type="entry name" value="NAD(P)-binding Rossmann-like Domain"/>
    <property type="match status" value="1"/>
</dbReference>
<dbReference type="Pfam" id="PF00106">
    <property type="entry name" value="adh_short"/>
    <property type="match status" value="1"/>
</dbReference>
<dbReference type="STRING" id="1423719.FC66_GL000868"/>